<dbReference type="Pfam" id="PF02826">
    <property type="entry name" value="2-Hacid_dh_C"/>
    <property type="match status" value="1"/>
</dbReference>
<organism evidence="6 7">
    <name type="scientific">Chryseomicrobium palamuruense</name>
    <dbReference type="NCBI Taxonomy" id="682973"/>
    <lineage>
        <taxon>Bacteria</taxon>
        <taxon>Bacillati</taxon>
        <taxon>Bacillota</taxon>
        <taxon>Bacilli</taxon>
        <taxon>Bacillales</taxon>
        <taxon>Caryophanaceae</taxon>
        <taxon>Chryseomicrobium</taxon>
    </lineage>
</organism>
<dbReference type="Proteomes" id="UP001595733">
    <property type="component" value="Unassembled WGS sequence"/>
</dbReference>
<reference evidence="7" key="1">
    <citation type="journal article" date="2019" name="Int. J. Syst. Evol. Microbiol.">
        <title>The Global Catalogue of Microorganisms (GCM) 10K type strain sequencing project: providing services to taxonomists for standard genome sequencing and annotation.</title>
        <authorList>
            <consortium name="The Broad Institute Genomics Platform"/>
            <consortium name="The Broad Institute Genome Sequencing Center for Infectious Disease"/>
            <person name="Wu L."/>
            <person name="Ma J."/>
        </authorList>
    </citation>
    <scope>NUCLEOTIDE SEQUENCE [LARGE SCALE GENOMIC DNA]</scope>
    <source>
        <strain evidence="7">CCUG 50353</strain>
    </source>
</reference>
<keyword evidence="2 3" id="KW-0560">Oxidoreductase</keyword>
<evidence type="ECO:0000256" key="1">
    <source>
        <dbReference type="ARBA" id="ARBA00005854"/>
    </source>
</evidence>
<sequence length="320" mass="35621">MKPKVLITRKLPEEIIKKISEVCTVELWEEEETPIPQEELEEKMINVEGVLCLLTENIDKKLIDGSPKLKVISNMAVGFNNIDIEAAKKKGIIVTNTPNVLTETTADLTFALLMATARRLIEASTYLRNGEWKTWSPLQLAGQDIYNSTLGIIGMGRIGEAIAKRALGFNMNVVYYNRSRKLDIEKSLGVQYKELDDLLKESDFIVVMTPHTPQTTNLISEREFKLMKKSTILINTSRGGIVDEKALYNALVNKEIYAAGLDVFETEPINLNDPLLTLPNLVALPHIGSSSINTRYKMANLAAENLIAGVLGSRPKHVVS</sequence>
<evidence type="ECO:0000256" key="2">
    <source>
        <dbReference type="ARBA" id="ARBA00023002"/>
    </source>
</evidence>
<feature type="domain" description="D-isomer specific 2-hydroxyacid dehydrogenase NAD-binding" evidence="5">
    <location>
        <begin position="110"/>
        <end position="288"/>
    </location>
</feature>
<dbReference type="InterPro" id="IPR029753">
    <property type="entry name" value="D-isomer_DH_CS"/>
</dbReference>
<dbReference type="PROSITE" id="PS00065">
    <property type="entry name" value="D_2_HYDROXYACID_DH_1"/>
    <property type="match status" value="1"/>
</dbReference>
<dbReference type="EMBL" id="JBHSEF010000025">
    <property type="protein sequence ID" value="MFC4355835.1"/>
    <property type="molecule type" value="Genomic_DNA"/>
</dbReference>
<gene>
    <name evidence="6" type="ORF">ACFO0S_12310</name>
</gene>
<evidence type="ECO:0000313" key="6">
    <source>
        <dbReference type="EMBL" id="MFC4355835.1"/>
    </source>
</evidence>
<evidence type="ECO:0000259" key="5">
    <source>
        <dbReference type="Pfam" id="PF02826"/>
    </source>
</evidence>
<accession>A0ABV8UX01</accession>
<dbReference type="InterPro" id="IPR006139">
    <property type="entry name" value="D-isomer_2_OHA_DH_cat_dom"/>
</dbReference>
<dbReference type="EC" id="1.1.1.-" evidence="6"/>
<proteinExistence type="inferred from homology"/>
<dbReference type="SUPFAM" id="SSF51735">
    <property type="entry name" value="NAD(P)-binding Rossmann-fold domains"/>
    <property type="match status" value="1"/>
</dbReference>
<keyword evidence="7" id="KW-1185">Reference proteome</keyword>
<protein>
    <submittedName>
        <fullName evidence="6">2-hydroxyacid dehydrogenase</fullName>
        <ecNumber evidence="6">1.1.1.-</ecNumber>
    </submittedName>
</protein>
<dbReference type="PROSITE" id="PS00671">
    <property type="entry name" value="D_2_HYDROXYACID_DH_3"/>
    <property type="match status" value="1"/>
</dbReference>
<evidence type="ECO:0000313" key="7">
    <source>
        <dbReference type="Proteomes" id="UP001595733"/>
    </source>
</evidence>
<dbReference type="RefSeq" id="WP_378142395.1">
    <property type="nucleotide sequence ID" value="NZ_JBHSEF010000025.1"/>
</dbReference>
<dbReference type="GO" id="GO:0016491">
    <property type="term" value="F:oxidoreductase activity"/>
    <property type="evidence" value="ECO:0007669"/>
    <property type="project" value="UniProtKB-KW"/>
</dbReference>
<evidence type="ECO:0000259" key="4">
    <source>
        <dbReference type="Pfam" id="PF00389"/>
    </source>
</evidence>
<dbReference type="Pfam" id="PF00389">
    <property type="entry name" value="2-Hacid_dh"/>
    <property type="match status" value="1"/>
</dbReference>
<name>A0ABV8UX01_9BACL</name>
<dbReference type="InterPro" id="IPR029752">
    <property type="entry name" value="D-isomer_DH_CS1"/>
</dbReference>
<comment type="caution">
    <text evidence="6">The sequence shown here is derived from an EMBL/GenBank/DDBJ whole genome shotgun (WGS) entry which is preliminary data.</text>
</comment>
<comment type="similarity">
    <text evidence="1 3">Belongs to the D-isomer specific 2-hydroxyacid dehydrogenase family.</text>
</comment>
<dbReference type="InterPro" id="IPR036291">
    <property type="entry name" value="NAD(P)-bd_dom_sf"/>
</dbReference>
<dbReference type="PANTHER" id="PTHR10996">
    <property type="entry name" value="2-HYDROXYACID DEHYDROGENASE-RELATED"/>
    <property type="match status" value="1"/>
</dbReference>
<dbReference type="CDD" id="cd05301">
    <property type="entry name" value="GDH"/>
    <property type="match status" value="1"/>
</dbReference>
<feature type="domain" description="D-isomer specific 2-hydroxyacid dehydrogenase catalytic" evidence="4">
    <location>
        <begin position="5"/>
        <end position="319"/>
    </location>
</feature>
<dbReference type="Gene3D" id="3.40.50.720">
    <property type="entry name" value="NAD(P)-binding Rossmann-like Domain"/>
    <property type="match status" value="2"/>
</dbReference>
<dbReference type="SUPFAM" id="SSF52283">
    <property type="entry name" value="Formate/glycerate dehydrogenase catalytic domain-like"/>
    <property type="match status" value="1"/>
</dbReference>
<evidence type="ECO:0000256" key="3">
    <source>
        <dbReference type="RuleBase" id="RU003719"/>
    </source>
</evidence>
<dbReference type="InterPro" id="IPR006140">
    <property type="entry name" value="D-isomer_DH_NAD-bd"/>
</dbReference>
<dbReference type="PANTHER" id="PTHR10996:SF257">
    <property type="entry name" value="GLYOXYLATE REDUCTASE 1"/>
    <property type="match status" value="1"/>
</dbReference>
<dbReference type="InterPro" id="IPR050223">
    <property type="entry name" value="D-isomer_2-hydroxyacid_DH"/>
</dbReference>